<dbReference type="SUPFAM" id="SSF52540">
    <property type="entry name" value="P-loop containing nucleoside triphosphate hydrolases"/>
    <property type="match status" value="1"/>
</dbReference>
<dbReference type="InterPro" id="IPR014001">
    <property type="entry name" value="Helicase_ATP-bd"/>
</dbReference>
<evidence type="ECO:0000259" key="8">
    <source>
        <dbReference type="PROSITE" id="PS51192"/>
    </source>
</evidence>
<dbReference type="InterPro" id="IPR005580">
    <property type="entry name" value="DbpA/CsdA_RNA-bd_dom"/>
</dbReference>
<evidence type="ECO:0000256" key="5">
    <source>
        <dbReference type="ARBA" id="ARBA00038437"/>
    </source>
</evidence>
<dbReference type="InterPro" id="IPR011545">
    <property type="entry name" value="DEAD/DEAH_box_helicase_dom"/>
</dbReference>
<gene>
    <name evidence="10" type="primary">deaD</name>
    <name evidence="10" type="ORF">DEVEQU_02906</name>
</gene>
<feature type="compositionally biased region" description="Basic and acidic residues" evidence="7">
    <location>
        <begin position="581"/>
        <end position="606"/>
    </location>
</feature>
<dbReference type="Pfam" id="PF03880">
    <property type="entry name" value="DbpA"/>
    <property type="match status" value="1"/>
</dbReference>
<dbReference type="CDD" id="cd18787">
    <property type="entry name" value="SF2_C_DEAD"/>
    <property type="match status" value="1"/>
</dbReference>
<feature type="region of interest" description="Disordered" evidence="7">
    <location>
        <begin position="549"/>
        <end position="674"/>
    </location>
</feature>
<comment type="similarity">
    <text evidence="5 6">Belongs to the DEAD box helicase family.</text>
</comment>
<dbReference type="EC" id="3.6.4.13" evidence="10"/>
<keyword evidence="3 6" id="KW-0347">Helicase</keyword>
<dbReference type="GO" id="GO:0005524">
    <property type="term" value="F:ATP binding"/>
    <property type="evidence" value="ECO:0007669"/>
    <property type="project" value="UniProtKB-KW"/>
</dbReference>
<dbReference type="EMBL" id="UZWD01000035">
    <property type="protein sequence ID" value="VDS05763.1"/>
    <property type="molecule type" value="Genomic_DNA"/>
</dbReference>
<evidence type="ECO:0000313" key="11">
    <source>
        <dbReference type="Proteomes" id="UP000268844"/>
    </source>
</evidence>
<evidence type="ECO:0000313" key="10">
    <source>
        <dbReference type="EMBL" id="VDS05763.1"/>
    </source>
</evidence>
<proteinExistence type="inferred from homology"/>
<feature type="domain" description="Helicase C-terminal" evidence="9">
    <location>
        <begin position="262"/>
        <end position="406"/>
    </location>
</feature>
<dbReference type="PANTHER" id="PTHR47959:SF1">
    <property type="entry name" value="ATP-DEPENDENT RNA HELICASE DBPA"/>
    <property type="match status" value="1"/>
</dbReference>
<dbReference type="InterPro" id="IPR001650">
    <property type="entry name" value="Helicase_C-like"/>
</dbReference>
<keyword evidence="1 6" id="KW-0547">Nucleotide-binding</keyword>
<dbReference type="GO" id="GO:0005829">
    <property type="term" value="C:cytosol"/>
    <property type="evidence" value="ECO:0007669"/>
    <property type="project" value="TreeGrafter"/>
</dbReference>
<dbReference type="SMART" id="SM00490">
    <property type="entry name" value="HELICc"/>
    <property type="match status" value="1"/>
</dbReference>
<name>A0A447IE57_9HYPH</name>
<keyword evidence="11" id="KW-1185">Reference proteome</keyword>
<dbReference type="PROSITE" id="PS00039">
    <property type="entry name" value="DEAD_ATP_HELICASE"/>
    <property type="match status" value="1"/>
</dbReference>
<keyword evidence="4 6" id="KW-0067">ATP-binding</keyword>
<feature type="compositionally biased region" description="Basic and acidic residues" evidence="7">
    <location>
        <begin position="615"/>
        <end position="642"/>
    </location>
</feature>
<evidence type="ECO:0000256" key="4">
    <source>
        <dbReference type="ARBA" id="ARBA00022840"/>
    </source>
</evidence>
<dbReference type="InterPro" id="IPR027417">
    <property type="entry name" value="P-loop_NTPase"/>
</dbReference>
<organism evidence="10 11">
    <name type="scientific">Devosia equisanguinis</name>
    <dbReference type="NCBI Taxonomy" id="2490941"/>
    <lineage>
        <taxon>Bacteria</taxon>
        <taxon>Pseudomonadati</taxon>
        <taxon>Pseudomonadota</taxon>
        <taxon>Alphaproteobacteria</taxon>
        <taxon>Hyphomicrobiales</taxon>
        <taxon>Devosiaceae</taxon>
        <taxon>Devosia</taxon>
    </lineage>
</organism>
<dbReference type="InterPro" id="IPR050079">
    <property type="entry name" value="DEAD_box_RNA_helicase"/>
</dbReference>
<sequence length="674" mass="73417">MEHPIIVGASRIAPGHGTHGVSRSERTTLSLPETISPPIARALQAKGYETLTPVQSAVIEDNTAGRDLLVSAQTGSGKTVAFGMAIAPTLLGDDRILPPPGAPLALVIAPTRELAMQVQRELTWLYAETGAQTAQGVGGMDQRTERRALERGAHIVVGTPGRLRDHITRGALDMSALRAVVLDEADEMLDLGFREDLEFILAAAPEDRRTLLFSATVPKQIAELAKTFQKNALRITAASSGEQHADIEYKLMSVPAAERENAVINTLLWYDSTNTIVFASTREAVKHLSARLHNRGFEVVTLSGELSQAERTSALQSMRDGRARICVATDVAARGIDLPNLDLVIHADLPMNAETLLHRSGRTGRAGRKGTCVVIAPAHRKRVALSILRTAKIEAELIAPPSAEAIDARYRESILASPLLTEPVTDDEQPSVASLIEKWPAEALAAAYLRMQLAARPVPEEVTAIAEDTGDRTPRSRDAFVGGSWFKVSIGRKQRAEPRWLLPMICKAGGVTKSAVGSIRIFDTETHFEVAADKVDSFLRSVGKNGTGEKGVYISAIDGPGERPDRQERPQSKRRPPGPPEKYDPSKPRPERADRKERYPKPKSDDFDTFMETPRPVREAKPARAEKPFVAKDKPVSKDKGKPQWSKPVAEGEARPPKKKAAKPKDHKKPRAAD</sequence>
<dbReference type="PANTHER" id="PTHR47959">
    <property type="entry name" value="ATP-DEPENDENT RNA HELICASE RHLE-RELATED"/>
    <property type="match status" value="1"/>
</dbReference>
<dbReference type="Pfam" id="PF00270">
    <property type="entry name" value="DEAD"/>
    <property type="match status" value="1"/>
</dbReference>
<feature type="compositionally biased region" description="Basic residues" evidence="7">
    <location>
        <begin position="657"/>
        <end position="674"/>
    </location>
</feature>
<dbReference type="CDD" id="cd00268">
    <property type="entry name" value="DEADc"/>
    <property type="match status" value="1"/>
</dbReference>
<dbReference type="AlphaFoldDB" id="A0A447IE57"/>
<dbReference type="InterPro" id="IPR012677">
    <property type="entry name" value="Nucleotide-bd_a/b_plait_sf"/>
</dbReference>
<dbReference type="InterPro" id="IPR000629">
    <property type="entry name" value="RNA-helicase_DEAD-box_CS"/>
</dbReference>
<feature type="region of interest" description="Disordered" evidence="7">
    <location>
        <begin position="8"/>
        <end position="28"/>
    </location>
</feature>
<protein>
    <submittedName>
        <fullName evidence="10">ATP-dependent RNA helicase DeaD</fullName>
        <ecNumber evidence="10">3.6.4.13</ecNumber>
    </submittedName>
</protein>
<evidence type="ECO:0000259" key="9">
    <source>
        <dbReference type="PROSITE" id="PS51194"/>
    </source>
</evidence>
<feature type="compositionally biased region" description="Basic and acidic residues" evidence="7">
    <location>
        <begin position="560"/>
        <end position="571"/>
    </location>
</feature>
<dbReference type="GO" id="GO:0003676">
    <property type="term" value="F:nucleic acid binding"/>
    <property type="evidence" value="ECO:0007669"/>
    <property type="project" value="InterPro"/>
</dbReference>
<keyword evidence="2 6" id="KW-0378">Hydrolase</keyword>
<reference evidence="10 11" key="1">
    <citation type="submission" date="2018-12" db="EMBL/GenBank/DDBJ databases">
        <authorList>
            <person name="Criscuolo A."/>
        </authorList>
    </citation>
    <scope>NUCLEOTIDE SEQUENCE [LARGE SCALE GENOMIC DNA]</scope>
    <source>
        <strain evidence="10">ACIP1116281</strain>
    </source>
</reference>
<dbReference type="Gene3D" id="3.40.50.300">
    <property type="entry name" value="P-loop containing nucleotide triphosphate hydrolases"/>
    <property type="match status" value="2"/>
</dbReference>
<evidence type="ECO:0000256" key="2">
    <source>
        <dbReference type="ARBA" id="ARBA00022801"/>
    </source>
</evidence>
<dbReference type="SMART" id="SM00487">
    <property type="entry name" value="DEXDc"/>
    <property type="match status" value="1"/>
</dbReference>
<evidence type="ECO:0000256" key="3">
    <source>
        <dbReference type="ARBA" id="ARBA00022806"/>
    </source>
</evidence>
<dbReference type="PROSITE" id="PS51194">
    <property type="entry name" value="HELICASE_CTER"/>
    <property type="match status" value="1"/>
</dbReference>
<evidence type="ECO:0000256" key="7">
    <source>
        <dbReference type="SAM" id="MobiDB-lite"/>
    </source>
</evidence>
<feature type="domain" description="Helicase ATP-binding" evidence="8">
    <location>
        <begin position="59"/>
        <end position="235"/>
    </location>
</feature>
<evidence type="ECO:0000256" key="1">
    <source>
        <dbReference type="ARBA" id="ARBA00022741"/>
    </source>
</evidence>
<dbReference type="Gene3D" id="3.30.70.330">
    <property type="match status" value="1"/>
</dbReference>
<dbReference type="GO" id="GO:0003724">
    <property type="term" value="F:RNA helicase activity"/>
    <property type="evidence" value="ECO:0007669"/>
    <property type="project" value="UniProtKB-EC"/>
</dbReference>
<dbReference type="Pfam" id="PF00271">
    <property type="entry name" value="Helicase_C"/>
    <property type="match status" value="1"/>
</dbReference>
<accession>A0A447IE57</accession>
<dbReference type="GO" id="GO:0016787">
    <property type="term" value="F:hydrolase activity"/>
    <property type="evidence" value="ECO:0007669"/>
    <property type="project" value="UniProtKB-KW"/>
</dbReference>
<evidence type="ECO:0000256" key="6">
    <source>
        <dbReference type="RuleBase" id="RU000492"/>
    </source>
</evidence>
<dbReference type="PROSITE" id="PS51192">
    <property type="entry name" value="HELICASE_ATP_BIND_1"/>
    <property type="match status" value="1"/>
</dbReference>
<dbReference type="Proteomes" id="UP000268844">
    <property type="component" value="Unassembled WGS sequence"/>
</dbReference>
<dbReference type="InterPro" id="IPR044742">
    <property type="entry name" value="DEAD/DEAH_RhlB"/>
</dbReference>
<dbReference type="CDD" id="cd12252">
    <property type="entry name" value="RRM_DbpA"/>
    <property type="match status" value="1"/>
</dbReference>